<feature type="region of interest" description="Disordered" evidence="1">
    <location>
        <begin position="700"/>
        <end position="723"/>
    </location>
</feature>
<feature type="region of interest" description="Disordered" evidence="1">
    <location>
        <begin position="769"/>
        <end position="851"/>
    </location>
</feature>
<feature type="region of interest" description="Disordered" evidence="1">
    <location>
        <begin position="1"/>
        <end position="138"/>
    </location>
</feature>
<reference evidence="2" key="2">
    <citation type="submission" date="2025-05" db="UniProtKB">
        <authorList>
            <consortium name="EnsemblMetazoa"/>
        </authorList>
    </citation>
    <scope>IDENTIFICATION</scope>
</reference>
<protein>
    <submittedName>
        <fullName evidence="2">Uncharacterized protein</fullName>
    </submittedName>
</protein>
<feature type="compositionally biased region" description="Polar residues" evidence="1">
    <location>
        <begin position="157"/>
        <end position="171"/>
    </location>
</feature>
<feature type="compositionally biased region" description="Low complexity" evidence="1">
    <location>
        <begin position="1045"/>
        <end position="1062"/>
    </location>
</feature>
<feature type="region of interest" description="Disordered" evidence="1">
    <location>
        <begin position="157"/>
        <end position="228"/>
    </location>
</feature>
<feature type="region of interest" description="Disordered" evidence="1">
    <location>
        <begin position="250"/>
        <end position="402"/>
    </location>
</feature>
<evidence type="ECO:0000256" key="1">
    <source>
        <dbReference type="SAM" id="MobiDB-lite"/>
    </source>
</evidence>
<feature type="region of interest" description="Disordered" evidence="1">
    <location>
        <begin position="1029"/>
        <end position="1086"/>
    </location>
</feature>
<feature type="compositionally biased region" description="Basic and acidic residues" evidence="1">
    <location>
        <begin position="173"/>
        <end position="187"/>
    </location>
</feature>
<keyword evidence="3" id="KW-1185">Reference proteome</keyword>
<dbReference type="GeneID" id="108043829"/>
<feature type="compositionally biased region" description="Basic and acidic residues" evidence="1">
    <location>
        <begin position="1035"/>
        <end position="1044"/>
    </location>
</feature>
<proteinExistence type="predicted"/>
<reference evidence="3" key="1">
    <citation type="journal article" date="2021" name="Elife">
        <title>Highly contiguous assemblies of 101 drosophilid genomes.</title>
        <authorList>
            <person name="Kim B.Y."/>
            <person name="Wang J.R."/>
            <person name="Miller D.E."/>
            <person name="Barmina O."/>
            <person name="Delaney E."/>
            <person name="Thompson A."/>
            <person name="Comeault A.A."/>
            <person name="Peede D."/>
            <person name="D'Agostino E.R."/>
            <person name="Pelaez J."/>
            <person name="Aguilar J.M."/>
            <person name="Haji D."/>
            <person name="Matsunaga T."/>
            <person name="Armstrong E.E."/>
            <person name="Zych M."/>
            <person name="Ogawa Y."/>
            <person name="Stamenkovic-Radak M."/>
            <person name="Jelic M."/>
            <person name="Veselinovic M.S."/>
            <person name="Tanaskovic M."/>
            <person name="Eric P."/>
            <person name="Gao J.J."/>
            <person name="Katoh T.K."/>
            <person name="Toda M.J."/>
            <person name="Watabe H."/>
            <person name="Watada M."/>
            <person name="Davis J.S."/>
            <person name="Moyle L.C."/>
            <person name="Manoli G."/>
            <person name="Bertolini E."/>
            <person name="Kostal V."/>
            <person name="Hawley R.S."/>
            <person name="Takahashi A."/>
            <person name="Jones C.D."/>
            <person name="Price D.K."/>
            <person name="Whiteman N."/>
            <person name="Kopp A."/>
            <person name="Matute D.R."/>
            <person name="Petrov D.A."/>
        </authorList>
    </citation>
    <scope>NUCLEOTIDE SEQUENCE [LARGE SCALE GENOMIC DNA]</scope>
</reference>
<dbReference type="RefSeq" id="XP_016978129.2">
    <property type="nucleotide sequence ID" value="XM_017122640.2"/>
</dbReference>
<sequence>MSQDMSTFLGGTRRSPPDRSKMIKAKNGAGVTGSSGAEGSGGSGGSGGGRSQQGTGGARGTAATARRTGRPPSGASAPKRITNRAANCSRNLPGVTAELSGAVSKRATGGGPTRIIQTTATSTLRRRQAPAAPVREPAPRRINEVKWIMMPSQSFVQCSETSSSEDNSLEQAKSPRVEEEEARDVGLDKSSSSGRLHQLEELHPMTLPDEPVGQTRTKVRSSRAFRVPSQRIMHEEELMRAQLLQMLPRRTRTHSSSRYPGRAPNWSPHQLPSRLPSPSPSRLPSPSPSRSEHPIVSRMPSEEDLKDVTLLSQPRLASGLISCAPSPTASPGPSLSRLQSPSTSTDWNPSCSTMDPHAKGPTSSSNSDASPSSSQSSSSSTSESQCRSRDGNIQRSRGGVGSKAIKLTSTVIKIMPAEVRKPIEVPKEKEKEMEQGKGSMPLQAKMPPVFQTKEQAETRQAMNASMVQSIAPPKFTPMVQVVNPISQSVNHVVNQLTAQLKEAAMMQSRDGDKSPEGDAYQAWTSKGPARKPSIYLLLNQPKDQSATSSNAPSKDAWVIQPMEQPKAMPVAKKPSQSLKMHQPNEQTWKQQTNHYLNDPKEHPGHNFSKYMNPPKHRYMNTPMNFEGNQYQNQSRGHSSMVPSRIPSKHQLDFQSGMSRNPYIQKTSKMSCRFKPETQRAHPATTIQPVSLNRVTRPATSLGRPYVVPPPPTQLPDAPTGGKIVRKDQHKVPRTMEDGIDMSYQYFVSIPLKRGRKPQVVRYLYRPMVRQINPPSSPNRRSSRRAKRKGATGGDGEQALAAEKDSQKMDPALEALGGMPLPLEDPSNARNTSQKSDNHSFPDPEAAPYEVPPLKLDARYKAMMEQLTQMPYPEDKPGRRHRRRRSNRRARAAGGAEQLAPPEQHLGIGGGDAVRHEMRSLKQVSSIWKSGARLPTLVNYRPGVSRLSTTTGSPISFHSPVQFRPFEEAGVEGFVLPGEPMIRAITYDDIEQQEHQLEREEPHQQHQIEQLLLDLHPEKRKGGATAMVKSVSFHPGDVKESEIRTESSSSISISLTSSSSCGRTKTKGRRATRKSKAKSKGIAKNRR</sequence>
<feature type="compositionally biased region" description="Basic and acidic residues" evidence="1">
    <location>
        <begin position="290"/>
        <end position="307"/>
    </location>
</feature>
<feature type="region of interest" description="Disordered" evidence="1">
    <location>
        <begin position="867"/>
        <end position="909"/>
    </location>
</feature>
<feature type="compositionally biased region" description="Polar residues" evidence="1">
    <location>
        <begin position="325"/>
        <end position="353"/>
    </location>
</feature>
<dbReference type="Proteomes" id="UP001652680">
    <property type="component" value="Unassembled WGS sequence"/>
</dbReference>
<name>A0ABM5HCF3_DRORH</name>
<evidence type="ECO:0000313" key="3">
    <source>
        <dbReference type="Proteomes" id="UP001652680"/>
    </source>
</evidence>
<evidence type="ECO:0000313" key="2">
    <source>
        <dbReference type="EnsemblMetazoa" id="XP_016978129.2"/>
    </source>
</evidence>
<feature type="compositionally biased region" description="Basic residues" evidence="1">
    <location>
        <begin position="780"/>
        <end position="789"/>
    </location>
</feature>
<accession>A0ABM5HCF3</accession>
<feature type="compositionally biased region" description="Basic residues" evidence="1">
    <location>
        <begin position="1063"/>
        <end position="1086"/>
    </location>
</feature>
<feature type="compositionally biased region" description="Gly residues" evidence="1">
    <location>
        <begin position="30"/>
        <end position="59"/>
    </location>
</feature>
<feature type="compositionally biased region" description="Basic residues" evidence="1">
    <location>
        <begin position="877"/>
        <end position="890"/>
    </location>
</feature>
<organism evidence="2 3">
    <name type="scientific">Drosophila rhopaloa</name>
    <name type="common">Fruit fly</name>
    <dbReference type="NCBI Taxonomy" id="1041015"/>
    <lineage>
        <taxon>Eukaryota</taxon>
        <taxon>Metazoa</taxon>
        <taxon>Ecdysozoa</taxon>
        <taxon>Arthropoda</taxon>
        <taxon>Hexapoda</taxon>
        <taxon>Insecta</taxon>
        <taxon>Pterygota</taxon>
        <taxon>Neoptera</taxon>
        <taxon>Endopterygota</taxon>
        <taxon>Diptera</taxon>
        <taxon>Brachycera</taxon>
        <taxon>Muscomorpha</taxon>
        <taxon>Ephydroidea</taxon>
        <taxon>Drosophilidae</taxon>
        <taxon>Drosophila</taxon>
        <taxon>Sophophora</taxon>
    </lineage>
</organism>
<feature type="compositionally biased region" description="Low complexity" evidence="1">
    <location>
        <begin position="363"/>
        <end position="384"/>
    </location>
</feature>
<dbReference type="EnsemblMetazoa" id="XM_017122640.2">
    <property type="protein sequence ID" value="XP_016978129.2"/>
    <property type="gene ID" value="LOC108043829"/>
</dbReference>
<feature type="compositionally biased region" description="Pro residues" evidence="1">
    <location>
        <begin position="275"/>
        <end position="287"/>
    </location>
</feature>